<gene>
    <name evidence="1" type="ORF">FTW19_15845</name>
</gene>
<dbReference type="KEGG" id="talb:FTW19_15845"/>
<accession>A0A5B9ECG6</accession>
<keyword evidence="2" id="KW-1185">Reference proteome</keyword>
<dbReference type="OrthoDB" id="118270at2"/>
<dbReference type="Proteomes" id="UP000321820">
    <property type="component" value="Chromosome"/>
</dbReference>
<proteinExistence type="predicted"/>
<dbReference type="EMBL" id="CP042806">
    <property type="protein sequence ID" value="QEE29334.1"/>
    <property type="molecule type" value="Genomic_DNA"/>
</dbReference>
<dbReference type="InterPro" id="IPR037257">
    <property type="entry name" value="T2SS_E_N_sf"/>
</dbReference>
<dbReference type="SUPFAM" id="SSF160246">
    <property type="entry name" value="EspE N-terminal domain-like"/>
    <property type="match status" value="1"/>
</dbReference>
<organism evidence="1 2">
    <name type="scientific">Terriglobus albidus</name>
    <dbReference type="NCBI Taxonomy" id="1592106"/>
    <lineage>
        <taxon>Bacteria</taxon>
        <taxon>Pseudomonadati</taxon>
        <taxon>Acidobacteriota</taxon>
        <taxon>Terriglobia</taxon>
        <taxon>Terriglobales</taxon>
        <taxon>Acidobacteriaceae</taxon>
        <taxon>Terriglobus</taxon>
    </lineage>
</organism>
<dbReference type="AlphaFoldDB" id="A0A5B9ECG6"/>
<dbReference type="RefSeq" id="WP_147648527.1">
    <property type="nucleotide sequence ID" value="NZ_CP042806.1"/>
</dbReference>
<name>A0A5B9ECG6_9BACT</name>
<sequence>MAYIDSVKDSVMLQTPSIGGKSIPSNVTETVLCGNLQCTGGWLQRWKNRTRPYFEGQWACSRNCLSQLVTQSVRREIGSSIAGDEFSPHNHRIPLGLVLMAQGIITPVQLQQALQRQRQRGHGRIGDCLMEAANLSEGQITRAMGAQWNCPMLTLEGFSPERMARLAPQAVLEESGMLPVRVAGGKALYLAFDAELNPAAALALEQMTDLHVHSGLLPSSQYQAARKRLTECKGITTNEETVEDQDSLVKAMVSVIEKQQPVASRLVRVGRLYWMRLWLEGHAVSCIPGESAEDVLDCVWRIYP</sequence>
<evidence type="ECO:0000313" key="1">
    <source>
        <dbReference type="EMBL" id="QEE29334.1"/>
    </source>
</evidence>
<protein>
    <submittedName>
        <fullName evidence="1">Uncharacterized protein</fullName>
    </submittedName>
</protein>
<evidence type="ECO:0000313" key="2">
    <source>
        <dbReference type="Proteomes" id="UP000321820"/>
    </source>
</evidence>
<reference evidence="1 2" key="1">
    <citation type="submission" date="2019-08" db="EMBL/GenBank/DDBJ databases">
        <title>Complete genome sequence of Terriglobus albidus strain ORNL.</title>
        <authorList>
            <person name="Podar M."/>
        </authorList>
    </citation>
    <scope>NUCLEOTIDE SEQUENCE [LARGE SCALE GENOMIC DNA]</scope>
    <source>
        <strain evidence="1 2">ORNL</strain>
    </source>
</reference>